<keyword evidence="1" id="KW-0812">Transmembrane</keyword>
<feature type="transmembrane region" description="Helical" evidence="1">
    <location>
        <begin position="44"/>
        <end position="69"/>
    </location>
</feature>
<dbReference type="EMBL" id="DAASSY010000048">
    <property type="protein sequence ID" value="HAE6909160.1"/>
    <property type="molecule type" value="Genomic_DNA"/>
</dbReference>
<feature type="transmembrane region" description="Helical" evidence="1">
    <location>
        <begin position="81"/>
        <end position="102"/>
    </location>
</feature>
<dbReference type="EMBL" id="AALNGB010000034">
    <property type="protein sequence ID" value="EDB3628730.1"/>
    <property type="molecule type" value="Genomic_DNA"/>
</dbReference>
<keyword evidence="1" id="KW-1133">Transmembrane helix</keyword>
<organism evidence="5">
    <name type="scientific">Salmonella typhi</name>
    <dbReference type="NCBI Taxonomy" id="90370"/>
    <lineage>
        <taxon>Bacteria</taxon>
        <taxon>Pseudomonadati</taxon>
        <taxon>Pseudomonadota</taxon>
        <taxon>Gammaproteobacteria</taxon>
        <taxon>Enterobacterales</taxon>
        <taxon>Enterobacteriaceae</taxon>
        <taxon>Salmonella</taxon>
    </lineage>
</organism>
<feature type="transmembrane region" description="Helical" evidence="1">
    <location>
        <begin position="108"/>
        <end position="130"/>
    </location>
</feature>
<dbReference type="AlphaFoldDB" id="A0A5W5HYM1"/>
<dbReference type="EMBL" id="AAHLZU010000035">
    <property type="protein sequence ID" value="EBX7036103.1"/>
    <property type="molecule type" value="Genomic_DNA"/>
</dbReference>
<feature type="transmembrane region" description="Helical" evidence="1">
    <location>
        <begin position="21"/>
        <end position="38"/>
    </location>
</feature>
<comment type="caution">
    <text evidence="5">The sequence shown here is derived from an EMBL/GenBank/DDBJ whole genome shotgun (WGS) entry which is preliminary data.</text>
</comment>
<reference evidence="2" key="3">
    <citation type="submission" date="2018-09" db="EMBL/GenBank/DDBJ databases">
        <authorList>
            <person name="Ashton P.M."/>
            <person name="Dallman T."/>
            <person name="Nair S."/>
            <person name="De Pinna E."/>
            <person name="Peters T."/>
            <person name="Grant K."/>
        </authorList>
    </citation>
    <scope>NUCLEOTIDE SEQUENCE</scope>
    <source>
        <strain evidence="3">550116</strain>
        <strain evidence="2">606246</strain>
        <strain evidence="4">815592</strain>
    </source>
</reference>
<accession>A0A5W5HYM1</accession>
<evidence type="ECO:0000256" key="1">
    <source>
        <dbReference type="SAM" id="Phobius"/>
    </source>
</evidence>
<dbReference type="EMBL" id="AAGULE010000093">
    <property type="protein sequence ID" value="EBS1101268.1"/>
    <property type="molecule type" value="Genomic_DNA"/>
</dbReference>
<evidence type="ECO:0000313" key="4">
    <source>
        <dbReference type="EMBL" id="EDB3628730.1"/>
    </source>
</evidence>
<sequence length="151" mass="17525">MINKLKPYSKKEQEKYHEEDRFNVLLGLFIMSVSFLTLQFIPEIFIILTFLAGTGITLIGLMPIIMRVIHKVLKTLWDSKWYVSITIPAFFMSLVLSVISLIDVNITLLYVFAKFVLMFGIIWLSLYLIIKVAVIIHIEEEKGKSINKKKN</sequence>
<reference evidence="5" key="2">
    <citation type="submission" date="2018-07" db="EMBL/GenBank/DDBJ databases">
        <authorList>
            <consortium name="NCBI Pathogen Detection Project"/>
        </authorList>
    </citation>
    <scope>NUCLEOTIDE SEQUENCE</scope>
    <source>
        <strain evidence="5">11-2088</strain>
    </source>
</reference>
<protein>
    <submittedName>
        <fullName evidence="5">Uncharacterized protein</fullName>
    </submittedName>
</protein>
<keyword evidence="1" id="KW-0472">Membrane</keyword>
<evidence type="ECO:0000313" key="2">
    <source>
        <dbReference type="EMBL" id="EBS1101268.1"/>
    </source>
</evidence>
<evidence type="ECO:0000313" key="3">
    <source>
        <dbReference type="EMBL" id="EBX7036103.1"/>
    </source>
</evidence>
<name>A0A5W5HYM1_SALTI</name>
<gene>
    <name evidence="2" type="ORF">D6Q30_24115</name>
    <name evidence="3" type="ORF">DS261_22345</name>
    <name evidence="4" type="ORF">F9Y21_21895</name>
    <name evidence="5" type="ORF">G4L28_003903</name>
</gene>
<evidence type="ECO:0000313" key="5">
    <source>
        <dbReference type="EMBL" id="HAE6909160.1"/>
    </source>
</evidence>
<reference evidence="5" key="1">
    <citation type="journal article" date="2018" name="Genome Biol.">
        <title>SKESA: strategic k-mer extension for scrupulous assemblies.</title>
        <authorList>
            <person name="Souvorov A."/>
            <person name="Agarwala R."/>
            <person name="Lipman D.J."/>
        </authorList>
    </citation>
    <scope>NUCLEOTIDE SEQUENCE</scope>
    <source>
        <strain evidence="5">11-2088</strain>
    </source>
</reference>
<proteinExistence type="predicted"/>